<protein>
    <submittedName>
        <fullName evidence="2">Helix-turn-helix domain-containing protein</fullName>
    </submittedName>
</protein>
<evidence type="ECO:0000259" key="1">
    <source>
        <dbReference type="PROSITE" id="PS50943"/>
    </source>
</evidence>
<name>A0ABS6G3X7_9FIRM</name>
<gene>
    <name evidence="2" type="ORF">KQI88_07880</name>
</gene>
<dbReference type="CDD" id="cd00093">
    <property type="entry name" value="HTH_XRE"/>
    <property type="match status" value="1"/>
</dbReference>
<keyword evidence="3" id="KW-1185">Reference proteome</keyword>
<sequence>MDTIGKRIRFARKANNLTLIDINKITGLSTGNLSELENDKFLPSANALIQFKKIFNISIDWILTGEEPDPNLSLQSIKETKEEYFSSQYTEDEKQLIESYRKLDDKSKQNLWGYLNVVISSYNK</sequence>
<dbReference type="EMBL" id="JAHLQK010000003">
    <property type="protein sequence ID" value="MBU5676333.1"/>
    <property type="molecule type" value="Genomic_DNA"/>
</dbReference>
<feature type="domain" description="HTH cro/C1-type" evidence="1">
    <location>
        <begin position="8"/>
        <end position="62"/>
    </location>
</feature>
<organism evidence="2 3">
    <name type="scientific">Alkaliphilus flagellatus</name>
    <dbReference type="NCBI Taxonomy" id="2841507"/>
    <lineage>
        <taxon>Bacteria</taxon>
        <taxon>Bacillati</taxon>
        <taxon>Bacillota</taxon>
        <taxon>Clostridia</taxon>
        <taxon>Peptostreptococcales</taxon>
        <taxon>Natronincolaceae</taxon>
        <taxon>Alkaliphilus</taxon>
    </lineage>
</organism>
<dbReference type="RefSeq" id="WP_216416026.1">
    <property type="nucleotide sequence ID" value="NZ_JAHLQK010000003.1"/>
</dbReference>
<dbReference type="Proteomes" id="UP000779508">
    <property type="component" value="Unassembled WGS sequence"/>
</dbReference>
<proteinExistence type="predicted"/>
<dbReference type="InterPro" id="IPR001387">
    <property type="entry name" value="Cro/C1-type_HTH"/>
</dbReference>
<evidence type="ECO:0000313" key="3">
    <source>
        <dbReference type="Proteomes" id="UP000779508"/>
    </source>
</evidence>
<accession>A0ABS6G3X7</accession>
<comment type="caution">
    <text evidence="2">The sequence shown here is derived from an EMBL/GenBank/DDBJ whole genome shotgun (WGS) entry which is preliminary data.</text>
</comment>
<dbReference type="PROSITE" id="PS50943">
    <property type="entry name" value="HTH_CROC1"/>
    <property type="match status" value="1"/>
</dbReference>
<reference evidence="2 3" key="1">
    <citation type="submission" date="2021-06" db="EMBL/GenBank/DDBJ databases">
        <authorList>
            <person name="Sun Q."/>
            <person name="Li D."/>
        </authorList>
    </citation>
    <scope>NUCLEOTIDE SEQUENCE [LARGE SCALE GENOMIC DNA]</scope>
    <source>
        <strain evidence="2 3">MSJ-5</strain>
    </source>
</reference>
<dbReference type="SMART" id="SM00530">
    <property type="entry name" value="HTH_XRE"/>
    <property type="match status" value="1"/>
</dbReference>
<dbReference type="Pfam" id="PF12844">
    <property type="entry name" value="HTH_19"/>
    <property type="match status" value="1"/>
</dbReference>
<evidence type="ECO:0000313" key="2">
    <source>
        <dbReference type="EMBL" id="MBU5676333.1"/>
    </source>
</evidence>